<keyword evidence="4" id="KW-0472">Membrane</keyword>
<dbReference type="GO" id="GO:0015020">
    <property type="term" value="F:glucuronosyltransferase activity"/>
    <property type="evidence" value="ECO:0007669"/>
    <property type="project" value="InterPro"/>
</dbReference>
<dbReference type="InterPro" id="IPR044610">
    <property type="entry name" value="GLCAT14A/B/C"/>
</dbReference>
<evidence type="ECO:0000313" key="7">
    <source>
        <dbReference type="EMBL" id="KAJ6820820.1"/>
    </source>
</evidence>
<evidence type="ECO:0000256" key="6">
    <source>
        <dbReference type="SAM" id="MobiDB-lite"/>
    </source>
</evidence>
<dbReference type="EMBL" id="JANAVB010025198">
    <property type="protein sequence ID" value="KAJ6820820.1"/>
    <property type="molecule type" value="Genomic_DNA"/>
</dbReference>
<dbReference type="AlphaFoldDB" id="A0AAX6FWT9"/>
<accession>A0AAX6FWT9</accession>
<evidence type="ECO:0000256" key="1">
    <source>
        <dbReference type="ARBA" id="ARBA00004606"/>
    </source>
</evidence>
<sequence length="190" mass="21294">MPPAESNQWRRRRSTCSRSSPFLPLLLLSSRPLRLHGLLYSSSPLPSPPPPPWRGQPPLLRLLHHRIQGDSARIIRILCDYPRRTTLLIQSPRTRRTRSGAEPPGCVGGDGGAGREGVRERRRHREGGSGDLDGLVGAGGNAARRGGDDEDRRRWDWFVTLSAADYPLVTQDDLIHVFFCAQGHELHRSY</sequence>
<proteinExistence type="predicted"/>
<feature type="compositionally biased region" description="Gly residues" evidence="6">
    <location>
        <begin position="106"/>
        <end position="115"/>
    </location>
</feature>
<evidence type="ECO:0000256" key="3">
    <source>
        <dbReference type="ARBA" id="ARBA00022679"/>
    </source>
</evidence>
<evidence type="ECO:0000256" key="4">
    <source>
        <dbReference type="ARBA" id="ARBA00023136"/>
    </source>
</evidence>
<dbReference type="InterPro" id="IPR003406">
    <property type="entry name" value="Glyco_trans_14"/>
</dbReference>
<comment type="subcellular location">
    <subcellularLocation>
        <location evidence="1">Membrane</location>
        <topology evidence="1">Single-pass type II membrane protein</topology>
    </subcellularLocation>
</comment>
<gene>
    <name evidence="7" type="ORF">M6B38_395550</name>
</gene>
<keyword evidence="3" id="KW-0808">Transferase</keyword>
<organism evidence="7 8">
    <name type="scientific">Iris pallida</name>
    <name type="common">Sweet iris</name>
    <dbReference type="NCBI Taxonomy" id="29817"/>
    <lineage>
        <taxon>Eukaryota</taxon>
        <taxon>Viridiplantae</taxon>
        <taxon>Streptophyta</taxon>
        <taxon>Embryophyta</taxon>
        <taxon>Tracheophyta</taxon>
        <taxon>Spermatophyta</taxon>
        <taxon>Magnoliopsida</taxon>
        <taxon>Liliopsida</taxon>
        <taxon>Asparagales</taxon>
        <taxon>Iridaceae</taxon>
        <taxon>Iridoideae</taxon>
        <taxon>Irideae</taxon>
        <taxon>Iris</taxon>
    </lineage>
</organism>
<evidence type="ECO:0000313" key="8">
    <source>
        <dbReference type="Proteomes" id="UP001140949"/>
    </source>
</evidence>
<dbReference type="GO" id="GO:0016020">
    <property type="term" value="C:membrane"/>
    <property type="evidence" value="ECO:0007669"/>
    <property type="project" value="UniProtKB-SubCell"/>
</dbReference>
<name>A0AAX6FWT9_IRIPA</name>
<dbReference type="PANTHER" id="PTHR45719:SF3">
    <property type="entry name" value="BETA-GLUCURONOSYLTRANSFERASE GLCAT14A"/>
    <property type="match status" value="1"/>
</dbReference>
<protein>
    <submittedName>
        <fullName evidence="7">Beta-glucuronosyltransferase GlcAT14A</fullName>
    </submittedName>
</protein>
<keyword evidence="8" id="KW-1185">Reference proteome</keyword>
<reference evidence="7" key="2">
    <citation type="submission" date="2023-04" db="EMBL/GenBank/DDBJ databases">
        <authorList>
            <person name="Bruccoleri R.E."/>
            <person name="Oakeley E.J."/>
            <person name="Faust A.-M."/>
            <person name="Dessus-Babus S."/>
            <person name="Altorfer M."/>
            <person name="Burckhardt D."/>
            <person name="Oertli M."/>
            <person name="Naumann U."/>
            <person name="Petersen F."/>
            <person name="Wong J."/>
        </authorList>
    </citation>
    <scope>NUCLEOTIDE SEQUENCE</scope>
    <source>
        <strain evidence="7">GSM-AAB239-AS_SAM_17_03QT</strain>
        <tissue evidence="7">Leaf</tissue>
    </source>
</reference>
<dbReference type="Pfam" id="PF02485">
    <property type="entry name" value="Branch"/>
    <property type="match status" value="1"/>
</dbReference>
<evidence type="ECO:0000256" key="2">
    <source>
        <dbReference type="ARBA" id="ARBA00022676"/>
    </source>
</evidence>
<reference evidence="7" key="1">
    <citation type="journal article" date="2023" name="GigaByte">
        <title>Genome assembly of the bearded iris, Iris pallida Lam.</title>
        <authorList>
            <person name="Bruccoleri R.E."/>
            <person name="Oakeley E.J."/>
            <person name="Faust A.M.E."/>
            <person name="Altorfer M."/>
            <person name="Dessus-Babus S."/>
            <person name="Burckhardt D."/>
            <person name="Oertli M."/>
            <person name="Naumann U."/>
            <person name="Petersen F."/>
            <person name="Wong J."/>
        </authorList>
    </citation>
    <scope>NUCLEOTIDE SEQUENCE</scope>
    <source>
        <strain evidence="7">GSM-AAB239-AS_SAM_17_03QT</strain>
    </source>
</reference>
<feature type="region of interest" description="Disordered" evidence="6">
    <location>
        <begin position="93"/>
        <end position="149"/>
    </location>
</feature>
<keyword evidence="5" id="KW-0325">Glycoprotein</keyword>
<dbReference type="Proteomes" id="UP001140949">
    <property type="component" value="Unassembled WGS sequence"/>
</dbReference>
<keyword evidence="2" id="KW-0328">Glycosyltransferase</keyword>
<evidence type="ECO:0000256" key="5">
    <source>
        <dbReference type="ARBA" id="ARBA00023180"/>
    </source>
</evidence>
<dbReference type="PANTHER" id="PTHR45719">
    <property type="entry name" value="GLYCOSYLTRANSFERASE"/>
    <property type="match status" value="1"/>
</dbReference>
<comment type="caution">
    <text evidence="7">The sequence shown here is derived from an EMBL/GenBank/DDBJ whole genome shotgun (WGS) entry which is preliminary data.</text>
</comment>